<keyword evidence="2" id="KW-1185">Reference proteome</keyword>
<name>A0A1S2MA59_9BACI</name>
<dbReference type="EMBL" id="MLQS01000001">
    <property type="protein sequence ID" value="OIJ21383.1"/>
    <property type="molecule type" value="Genomic_DNA"/>
</dbReference>
<dbReference type="STRING" id="472963.BKP45_00975"/>
<organism evidence="1 2">
    <name type="scientific">Anaerobacillus alkalidiazotrophicus</name>
    <dbReference type="NCBI Taxonomy" id="472963"/>
    <lineage>
        <taxon>Bacteria</taxon>
        <taxon>Bacillati</taxon>
        <taxon>Bacillota</taxon>
        <taxon>Bacilli</taxon>
        <taxon>Bacillales</taxon>
        <taxon>Bacillaceae</taxon>
        <taxon>Anaerobacillus</taxon>
    </lineage>
</organism>
<sequence>MDSLGILVTKHNQEQSYFTDIAIEGKKDNITIYLFLPNDVDLLTKTTKGRKFCHISNSWIEDTFPIPPYIYDRCFYENKVAYLKYFPYVSWLKSQSDIHFLGHGLPNKWIIYNALLDDEIIKAHLPKTAVLESSNQILTFLANQTSILLKPSSGSQGKGIFILSNNQDGFTLLAKREGKPFYKPLTKKQLQHLVFKIRSYQYLIQPLLTLTDHEQRPFDLRVFLQKDENGDWKEVGRGIRKGKLGDYTSNLGSGGQVATFESWYNSLTNEYQHAFQLSLHKLLLRIPRILERKGYQLFELGLDFGIDKNGRLWLLEANSKPGRKVVMSLYPHKKAFLAKAPIKYSLLQEKRKRLGHER</sequence>
<gene>
    <name evidence="1" type="ORF">BKP45_00975</name>
</gene>
<dbReference type="Gene3D" id="3.30.470.20">
    <property type="entry name" value="ATP-grasp fold, B domain"/>
    <property type="match status" value="1"/>
</dbReference>
<protein>
    <recommendedName>
        <fullName evidence="3">ATP-grasp domain-containing protein</fullName>
    </recommendedName>
</protein>
<reference evidence="1 2" key="1">
    <citation type="submission" date="2016-10" db="EMBL/GenBank/DDBJ databases">
        <title>Draft genome sequences of four alkaliphilic bacteria belonging to the Anaerobacillus genus.</title>
        <authorList>
            <person name="Bassil N.M."/>
            <person name="Lloyd J.R."/>
        </authorList>
    </citation>
    <scope>NUCLEOTIDE SEQUENCE [LARGE SCALE GENOMIC DNA]</scope>
    <source>
        <strain evidence="1 2">DSM 22531</strain>
    </source>
</reference>
<evidence type="ECO:0000313" key="1">
    <source>
        <dbReference type="EMBL" id="OIJ21383.1"/>
    </source>
</evidence>
<dbReference type="OrthoDB" id="7869153at2"/>
<comment type="caution">
    <text evidence="1">The sequence shown here is derived from an EMBL/GenBank/DDBJ whole genome shotgun (WGS) entry which is preliminary data.</text>
</comment>
<dbReference type="Pfam" id="PF14398">
    <property type="entry name" value="ATPgrasp_YheCD"/>
    <property type="match status" value="1"/>
</dbReference>
<accession>A0A1S2MA59</accession>
<dbReference type="Proteomes" id="UP000180057">
    <property type="component" value="Unassembled WGS sequence"/>
</dbReference>
<proteinExistence type="predicted"/>
<dbReference type="RefSeq" id="WP_071388001.1">
    <property type="nucleotide sequence ID" value="NZ_MLQS01000001.1"/>
</dbReference>
<dbReference type="InterPro" id="IPR026838">
    <property type="entry name" value="YheC/D"/>
</dbReference>
<evidence type="ECO:0000313" key="2">
    <source>
        <dbReference type="Proteomes" id="UP000180057"/>
    </source>
</evidence>
<dbReference type="SUPFAM" id="SSF56059">
    <property type="entry name" value="Glutathione synthetase ATP-binding domain-like"/>
    <property type="match status" value="1"/>
</dbReference>
<dbReference type="AlphaFoldDB" id="A0A1S2MA59"/>
<evidence type="ECO:0008006" key="3">
    <source>
        <dbReference type="Google" id="ProtNLM"/>
    </source>
</evidence>